<dbReference type="InterPro" id="IPR027450">
    <property type="entry name" value="AlkB-like"/>
</dbReference>
<evidence type="ECO:0000256" key="8">
    <source>
        <dbReference type="ARBA" id="ARBA00023204"/>
    </source>
</evidence>
<evidence type="ECO:0000256" key="4">
    <source>
        <dbReference type="ARBA" id="ARBA00022842"/>
    </source>
</evidence>
<keyword evidence="3" id="KW-0227">DNA damage</keyword>
<evidence type="ECO:0000256" key="6">
    <source>
        <dbReference type="ARBA" id="ARBA00023002"/>
    </source>
</evidence>
<gene>
    <name evidence="10" type="ORF">NLF92_04960</name>
</gene>
<dbReference type="Proteomes" id="UP001165413">
    <property type="component" value="Unassembled WGS sequence"/>
</dbReference>
<organism evidence="10 11">
    <name type="scientific">Opacimonas viscosa</name>
    <dbReference type="NCBI Taxonomy" id="2961944"/>
    <lineage>
        <taxon>Bacteria</taxon>
        <taxon>Pseudomonadati</taxon>
        <taxon>Pseudomonadota</taxon>
        <taxon>Gammaproteobacteria</taxon>
        <taxon>Alteromonadales</taxon>
        <taxon>Alteromonadaceae</taxon>
        <taxon>Opacimonas</taxon>
    </lineage>
</organism>
<dbReference type="GO" id="GO:0051213">
    <property type="term" value="F:dioxygenase activity"/>
    <property type="evidence" value="ECO:0007669"/>
    <property type="project" value="UniProtKB-KW"/>
</dbReference>
<dbReference type="GO" id="GO:0006307">
    <property type="term" value="P:DNA alkylation repair"/>
    <property type="evidence" value="ECO:0007669"/>
    <property type="project" value="InterPro"/>
</dbReference>
<protein>
    <submittedName>
        <fullName evidence="10">Alpha-ketoglutarate-dependent dioxygenase AlkB</fullName>
    </submittedName>
</protein>
<feature type="domain" description="Fe2OG dioxygenase" evidence="9">
    <location>
        <begin position="108"/>
        <end position="205"/>
    </location>
</feature>
<keyword evidence="6" id="KW-0560">Oxidoreductase</keyword>
<keyword evidence="7" id="KW-0408">Iron</keyword>
<dbReference type="PANTHER" id="PTHR31212">
    <property type="entry name" value="ALPHA-KETOGLUTARATE-DEPENDENT DIOXYGENASE ALKB HOMOLOG 3"/>
    <property type="match status" value="1"/>
</dbReference>
<evidence type="ECO:0000256" key="3">
    <source>
        <dbReference type="ARBA" id="ARBA00022763"/>
    </source>
</evidence>
<evidence type="ECO:0000256" key="5">
    <source>
        <dbReference type="ARBA" id="ARBA00022964"/>
    </source>
</evidence>
<dbReference type="InterPro" id="IPR037151">
    <property type="entry name" value="AlkB-like_sf"/>
</dbReference>
<dbReference type="GO" id="GO:0016705">
    <property type="term" value="F:oxidoreductase activity, acting on paired donors, with incorporation or reduction of molecular oxygen"/>
    <property type="evidence" value="ECO:0007669"/>
    <property type="project" value="UniProtKB-ARBA"/>
</dbReference>
<evidence type="ECO:0000256" key="2">
    <source>
        <dbReference type="ARBA" id="ARBA00022723"/>
    </source>
</evidence>
<dbReference type="InterPro" id="IPR032854">
    <property type="entry name" value="ALKBH3"/>
</dbReference>
<accession>A0AA41WXE1</accession>
<dbReference type="InterPro" id="IPR005123">
    <property type="entry name" value="Oxoglu/Fe-dep_dioxygenase_dom"/>
</dbReference>
<dbReference type="GO" id="GO:0046872">
    <property type="term" value="F:metal ion binding"/>
    <property type="evidence" value="ECO:0007669"/>
    <property type="project" value="UniProtKB-KW"/>
</dbReference>
<dbReference type="GO" id="GO:0032451">
    <property type="term" value="F:demethylase activity"/>
    <property type="evidence" value="ECO:0007669"/>
    <property type="project" value="UniProtKB-ARBA"/>
</dbReference>
<comment type="cofactor">
    <cofactor evidence="1">
        <name>Fe(2+)</name>
        <dbReference type="ChEBI" id="CHEBI:29033"/>
    </cofactor>
</comment>
<dbReference type="GO" id="GO:0140097">
    <property type="term" value="F:catalytic activity, acting on DNA"/>
    <property type="evidence" value="ECO:0007669"/>
    <property type="project" value="UniProtKB-ARBA"/>
</dbReference>
<reference evidence="10" key="1">
    <citation type="submission" date="2022-07" db="EMBL/GenBank/DDBJ databases">
        <title>Characterization of the Novel Bacterium Alteromonas immobilis LMIT006 and Alteromonas gregis LMIT007.</title>
        <authorList>
            <person name="Lin X."/>
        </authorList>
    </citation>
    <scope>NUCLEOTIDE SEQUENCE</scope>
    <source>
        <strain evidence="10">LMIT007</strain>
    </source>
</reference>
<keyword evidence="4" id="KW-0460">Magnesium</keyword>
<dbReference type="PROSITE" id="PS51471">
    <property type="entry name" value="FE2OG_OXY"/>
    <property type="match status" value="1"/>
</dbReference>
<dbReference type="EMBL" id="JANATA010000006">
    <property type="protein sequence ID" value="MCP3428292.1"/>
    <property type="molecule type" value="Genomic_DNA"/>
</dbReference>
<dbReference type="Pfam" id="PF13532">
    <property type="entry name" value="2OG-FeII_Oxy_2"/>
    <property type="match status" value="1"/>
</dbReference>
<evidence type="ECO:0000313" key="10">
    <source>
        <dbReference type="EMBL" id="MCP3428292.1"/>
    </source>
</evidence>
<keyword evidence="8" id="KW-0234">DNA repair</keyword>
<evidence type="ECO:0000256" key="1">
    <source>
        <dbReference type="ARBA" id="ARBA00001954"/>
    </source>
</evidence>
<name>A0AA41WXE1_9ALTE</name>
<comment type="caution">
    <text evidence="10">The sequence shown here is derived from an EMBL/GenBank/DDBJ whole genome shotgun (WGS) entry which is preliminary data.</text>
</comment>
<dbReference type="RefSeq" id="WP_254099475.1">
    <property type="nucleotide sequence ID" value="NZ_JANATA010000006.1"/>
</dbReference>
<dbReference type="SUPFAM" id="SSF51197">
    <property type="entry name" value="Clavaminate synthase-like"/>
    <property type="match status" value="1"/>
</dbReference>
<dbReference type="FunFam" id="2.60.120.590:FF:000004">
    <property type="entry name" value="DNA oxidative demethylase ALKBH2"/>
    <property type="match status" value="1"/>
</dbReference>
<proteinExistence type="predicted"/>
<evidence type="ECO:0000259" key="9">
    <source>
        <dbReference type="PROSITE" id="PS51471"/>
    </source>
</evidence>
<evidence type="ECO:0000313" key="11">
    <source>
        <dbReference type="Proteomes" id="UP001165413"/>
    </source>
</evidence>
<keyword evidence="5 10" id="KW-0223">Dioxygenase</keyword>
<sequence>MQADFFDDDPHQPLFLQLAMTDGDVRYYPNWLTLTDAERYLQDCQKALTWSQDYIKIYGRDVKIPRLQSWIGDPEAQYTYSQLLMTPLPWQAPVTEIRHLCETTTGVKFNSVLANWYRDGQDSMGMHSDDEPELGPQPTIASVTLGEPRKFIFKHKKTQEKVEVVLEHGSLLVMQGDTQQFWQHGINKTKKPIGDRINLTFRWVYPLTTGK</sequence>
<evidence type="ECO:0000256" key="7">
    <source>
        <dbReference type="ARBA" id="ARBA00023004"/>
    </source>
</evidence>
<keyword evidence="11" id="KW-1185">Reference proteome</keyword>
<dbReference type="PANTHER" id="PTHR31212:SF4">
    <property type="entry name" value="ALPHA-KETOGLUTARATE-DEPENDENT DIOXYGENASE ALKB HOMOLOG 3"/>
    <property type="match status" value="1"/>
</dbReference>
<dbReference type="Gene3D" id="2.60.120.590">
    <property type="entry name" value="Alpha-ketoglutarate-dependent dioxygenase AlkB-like"/>
    <property type="match status" value="1"/>
</dbReference>
<dbReference type="GO" id="GO:0016787">
    <property type="term" value="F:hydrolase activity"/>
    <property type="evidence" value="ECO:0007669"/>
    <property type="project" value="UniProtKB-ARBA"/>
</dbReference>
<dbReference type="AlphaFoldDB" id="A0AA41WXE1"/>
<keyword evidence="2" id="KW-0479">Metal-binding</keyword>